<keyword evidence="4" id="KW-0378">Hydrolase</keyword>
<evidence type="ECO:0000256" key="4">
    <source>
        <dbReference type="ARBA" id="ARBA00022801"/>
    </source>
</evidence>
<gene>
    <name evidence="6" type="ORF">METZ01_LOCUS230247</name>
</gene>
<accession>A0A382GS47</accession>
<protein>
    <recommendedName>
        <fullName evidence="3">signal peptidase I</fullName>
        <ecNumber evidence="3">3.4.21.89</ecNumber>
    </recommendedName>
</protein>
<dbReference type="Pfam" id="PF10502">
    <property type="entry name" value="Peptidase_S26"/>
    <property type="match status" value="1"/>
</dbReference>
<evidence type="ECO:0000256" key="1">
    <source>
        <dbReference type="ARBA" id="ARBA00000677"/>
    </source>
</evidence>
<dbReference type="CDD" id="cd06530">
    <property type="entry name" value="S26_SPase_I"/>
    <property type="match status" value="1"/>
</dbReference>
<dbReference type="GO" id="GO:0006465">
    <property type="term" value="P:signal peptide processing"/>
    <property type="evidence" value="ECO:0007669"/>
    <property type="project" value="InterPro"/>
</dbReference>
<organism evidence="6">
    <name type="scientific">marine metagenome</name>
    <dbReference type="NCBI Taxonomy" id="408172"/>
    <lineage>
        <taxon>unclassified sequences</taxon>
        <taxon>metagenomes</taxon>
        <taxon>ecological metagenomes</taxon>
    </lineage>
</organism>
<dbReference type="GO" id="GO:0004252">
    <property type="term" value="F:serine-type endopeptidase activity"/>
    <property type="evidence" value="ECO:0007669"/>
    <property type="project" value="InterPro"/>
</dbReference>
<evidence type="ECO:0000256" key="3">
    <source>
        <dbReference type="ARBA" id="ARBA00013208"/>
    </source>
</evidence>
<comment type="catalytic activity">
    <reaction evidence="1">
        <text>Cleavage of hydrophobic, N-terminal signal or leader sequences from secreted and periplasmic proteins.</text>
        <dbReference type="EC" id="3.4.21.89"/>
    </reaction>
</comment>
<evidence type="ECO:0000259" key="5">
    <source>
        <dbReference type="Pfam" id="PF10502"/>
    </source>
</evidence>
<dbReference type="AlphaFoldDB" id="A0A382GS47"/>
<feature type="domain" description="Peptidase S26" evidence="5">
    <location>
        <begin position="1"/>
        <end position="87"/>
    </location>
</feature>
<dbReference type="InterPro" id="IPR036286">
    <property type="entry name" value="LexA/Signal_pep-like_sf"/>
</dbReference>
<dbReference type="EMBL" id="UINC01056863">
    <property type="protein sequence ID" value="SVB77393.1"/>
    <property type="molecule type" value="Genomic_DNA"/>
</dbReference>
<dbReference type="InterPro" id="IPR000223">
    <property type="entry name" value="Pept_S26A_signal_pept_1"/>
</dbReference>
<reference evidence="6" key="1">
    <citation type="submission" date="2018-05" db="EMBL/GenBank/DDBJ databases">
        <authorList>
            <person name="Lanie J.A."/>
            <person name="Ng W.-L."/>
            <person name="Kazmierczak K.M."/>
            <person name="Andrzejewski T.M."/>
            <person name="Davidsen T.M."/>
            <person name="Wayne K.J."/>
            <person name="Tettelin H."/>
            <person name="Glass J.I."/>
            <person name="Rusch D."/>
            <person name="Podicherti R."/>
            <person name="Tsui H.-C.T."/>
            <person name="Winkler M.E."/>
        </authorList>
    </citation>
    <scope>NUCLEOTIDE SEQUENCE</scope>
</reference>
<comment type="similarity">
    <text evidence="2">Belongs to the peptidase S26 family.</text>
</comment>
<dbReference type="Gene3D" id="2.10.109.10">
    <property type="entry name" value="Umud Fragment, subunit A"/>
    <property type="match status" value="1"/>
</dbReference>
<dbReference type="EC" id="3.4.21.89" evidence="3"/>
<proteinExistence type="inferred from homology"/>
<sequence length="95" mass="10132">PGETVTVADGRVLIDGGMLVEPYLADPQSTSDLLAVPWCLDGGAAKCTVPADHVFVMGDNRGNSRDSRFFGPVPIDSIAGRAFVRFWPLGSLDRL</sequence>
<dbReference type="PANTHER" id="PTHR43390">
    <property type="entry name" value="SIGNAL PEPTIDASE I"/>
    <property type="match status" value="1"/>
</dbReference>
<dbReference type="SUPFAM" id="SSF51306">
    <property type="entry name" value="LexA/Signal peptidase"/>
    <property type="match status" value="1"/>
</dbReference>
<dbReference type="GO" id="GO:0016020">
    <property type="term" value="C:membrane"/>
    <property type="evidence" value="ECO:0007669"/>
    <property type="project" value="InterPro"/>
</dbReference>
<dbReference type="PANTHER" id="PTHR43390:SF1">
    <property type="entry name" value="CHLOROPLAST PROCESSING PEPTIDASE"/>
    <property type="match status" value="1"/>
</dbReference>
<name>A0A382GS47_9ZZZZ</name>
<dbReference type="InterPro" id="IPR019758">
    <property type="entry name" value="Pept_S26A_signal_pept_1_CS"/>
</dbReference>
<evidence type="ECO:0000256" key="2">
    <source>
        <dbReference type="ARBA" id="ARBA00009370"/>
    </source>
</evidence>
<dbReference type="PROSITE" id="PS00761">
    <property type="entry name" value="SPASE_I_3"/>
    <property type="match status" value="1"/>
</dbReference>
<dbReference type="GO" id="GO:0009003">
    <property type="term" value="F:signal peptidase activity"/>
    <property type="evidence" value="ECO:0007669"/>
    <property type="project" value="UniProtKB-EC"/>
</dbReference>
<feature type="non-terminal residue" evidence="6">
    <location>
        <position position="1"/>
    </location>
</feature>
<dbReference type="InterPro" id="IPR019533">
    <property type="entry name" value="Peptidase_S26"/>
</dbReference>
<dbReference type="NCBIfam" id="TIGR02227">
    <property type="entry name" value="sigpep_I_bact"/>
    <property type="match status" value="1"/>
</dbReference>
<evidence type="ECO:0000313" key="6">
    <source>
        <dbReference type="EMBL" id="SVB77393.1"/>
    </source>
</evidence>